<dbReference type="Proteomes" id="UP001059819">
    <property type="component" value="Chromosome"/>
</dbReference>
<evidence type="ECO:0000313" key="1">
    <source>
        <dbReference type="EMBL" id="UWD35209.1"/>
    </source>
</evidence>
<keyword evidence="2" id="KW-1185">Reference proteome</keyword>
<reference evidence="1" key="1">
    <citation type="submission" date="2022-08" db="EMBL/GenBank/DDBJ databases">
        <title>Complete genome sequence of Mycoplasma cottewii type strain VIS.</title>
        <authorList>
            <person name="Spergser J."/>
        </authorList>
    </citation>
    <scope>NUCLEOTIDE SEQUENCE</scope>
    <source>
        <strain evidence="1">VIS</strain>
    </source>
</reference>
<sequence>MFKFKKIKPKVLNLLDTYWITNFYILGDFMYVIDVENNLFSIKNEQVLENLKTNIHTNKFLVNPLSGNIIERKESELTFLNNFNQQIINLSLIDKQLYITTLVDNKTFNYKLENNEIKLLGELNNKLVFANDNDQLIYKDWITKHNSLNLDFDIKKVFINNNIIFIVLDKELYMIKDSKLEKVYSSDKRIQACKFDDSSVIISDMNLDKTFCYNFVLNKNVNDISKKFYYRLDCYEQKFIVGKSLYDYDKHINYYLPLDFIYI</sequence>
<proteinExistence type="predicted"/>
<evidence type="ECO:0000313" key="2">
    <source>
        <dbReference type="Proteomes" id="UP001059819"/>
    </source>
</evidence>
<protein>
    <submittedName>
        <fullName evidence="1">Uncharacterized protein</fullName>
    </submittedName>
</protein>
<name>A0ABY5TX10_9MOLU</name>
<accession>A0ABY5TX10</accession>
<gene>
    <name evidence="1" type="ORF">NX779_00995</name>
</gene>
<dbReference type="EMBL" id="CP103424">
    <property type="protein sequence ID" value="UWD35209.1"/>
    <property type="molecule type" value="Genomic_DNA"/>
</dbReference>
<dbReference type="RefSeq" id="WP_259430360.1">
    <property type="nucleotide sequence ID" value="NZ_CP103424.1"/>
</dbReference>
<organism evidence="1 2">
    <name type="scientific">Mycoplasma cottewii</name>
    <dbReference type="NCBI Taxonomy" id="51364"/>
    <lineage>
        <taxon>Bacteria</taxon>
        <taxon>Bacillati</taxon>
        <taxon>Mycoplasmatota</taxon>
        <taxon>Mollicutes</taxon>
        <taxon>Mycoplasmataceae</taxon>
        <taxon>Mycoplasma</taxon>
    </lineage>
</organism>